<keyword evidence="2" id="KW-0055">Arginine biosynthesis</keyword>
<dbReference type="NCBIfam" id="NF002325">
    <property type="entry name" value="PRK01278.1"/>
    <property type="match status" value="1"/>
</dbReference>
<comment type="similarity">
    <text evidence="6">Belongs to the class-III pyridoxal-phosphate-dependent aminotransferase family.</text>
</comment>
<keyword evidence="5 6" id="KW-0663">Pyridoxal phosphate</keyword>
<dbReference type="InterPro" id="IPR015421">
    <property type="entry name" value="PyrdxlP-dep_Trfase_major"/>
</dbReference>
<dbReference type="STRING" id="1261131.lam_061"/>
<evidence type="ECO:0000256" key="5">
    <source>
        <dbReference type="ARBA" id="ARBA00022898"/>
    </source>
</evidence>
<dbReference type="HOGENOM" id="CLU_016922_10_1_5"/>
<reference evidence="7 8" key="1">
    <citation type="journal article" date="2014" name="Mol. Plant Microbe Interact.">
        <title>The complete genome sequence of Candidatus Liberibacter americanus, associated with citrus Huanglongbing.</title>
        <authorList>
            <person name="Wulff N.A."/>
            <person name="Zhang S."/>
            <person name="Setubal J.C."/>
            <person name="Almeida N.F."/>
            <person name="Martins E.C."/>
            <person name="Harakava R."/>
            <person name="Kumar D."/>
            <person name="Rangel L.T."/>
            <person name="Foissac X."/>
            <person name="Bove J."/>
            <person name="Gabriel D.W."/>
        </authorList>
    </citation>
    <scope>NUCLEOTIDE SEQUENCE [LARGE SCALE GENOMIC DNA]</scope>
    <source>
        <strain evidence="7 8">Sao Paulo</strain>
    </source>
</reference>
<dbReference type="PANTHER" id="PTHR11986">
    <property type="entry name" value="AMINOTRANSFERASE CLASS III"/>
    <property type="match status" value="1"/>
</dbReference>
<dbReference type="GO" id="GO:0008483">
    <property type="term" value="F:transaminase activity"/>
    <property type="evidence" value="ECO:0007669"/>
    <property type="project" value="UniProtKB-KW"/>
</dbReference>
<keyword evidence="2" id="KW-0028">Amino-acid biosynthesis</keyword>
<evidence type="ECO:0000313" key="8">
    <source>
        <dbReference type="Proteomes" id="UP000017862"/>
    </source>
</evidence>
<name>U6B306_9HYPH</name>
<dbReference type="FunFam" id="3.40.640.10:FF:000004">
    <property type="entry name" value="Acetylornithine aminotransferase"/>
    <property type="match status" value="1"/>
</dbReference>
<comment type="cofactor">
    <cofactor evidence="1">
        <name>pyridoxal 5'-phosphate</name>
        <dbReference type="ChEBI" id="CHEBI:597326"/>
    </cofactor>
</comment>
<dbReference type="PROSITE" id="PS00600">
    <property type="entry name" value="AA_TRANSFER_CLASS_3"/>
    <property type="match status" value="1"/>
</dbReference>
<evidence type="ECO:0000256" key="2">
    <source>
        <dbReference type="ARBA" id="ARBA00022571"/>
    </source>
</evidence>
<dbReference type="GO" id="GO:0042802">
    <property type="term" value="F:identical protein binding"/>
    <property type="evidence" value="ECO:0007669"/>
    <property type="project" value="TreeGrafter"/>
</dbReference>
<dbReference type="Pfam" id="PF00202">
    <property type="entry name" value="Aminotran_3"/>
    <property type="match status" value="1"/>
</dbReference>
<dbReference type="RefSeq" id="WP_007556681.1">
    <property type="nucleotide sequence ID" value="NC_022793.1"/>
</dbReference>
<keyword evidence="8" id="KW-1185">Reference proteome</keyword>
<evidence type="ECO:0000313" key="7">
    <source>
        <dbReference type="EMBL" id="AHA27444.1"/>
    </source>
</evidence>
<proteinExistence type="inferred from homology"/>
<organism evidence="7 8">
    <name type="scientific">Candidatus Liberibacter americanus str. Sao Paulo</name>
    <dbReference type="NCBI Taxonomy" id="1261131"/>
    <lineage>
        <taxon>Bacteria</taxon>
        <taxon>Pseudomonadati</taxon>
        <taxon>Pseudomonadota</taxon>
        <taxon>Alphaproteobacteria</taxon>
        <taxon>Hyphomicrobiales</taxon>
        <taxon>Rhizobiaceae</taxon>
        <taxon>Liberibacter</taxon>
    </lineage>
</organism>
<dbReference type="SUPFAM" id="SSF53383">
    <property type="entry name" value="PLP-dependent transferases"/>
    <property type="match status" value="1"/>
</dbReference>
<dbReference type="PIRSF" id="PIRSF000521">
    <property type="entry name" value="Transaminase_4ab_Lys_Orn"/>
    <property type="match status" value="1"/>
</dbReference>
<evidence type="ECO:0000256" key="3">
    <source>
        <dbReference type="ARBA" id="ARBA00022576"/>
    </source>
</evidence>
<dbReference type="EMBL" id="CP006604">
    <property type="protein sequence ID" value="AHA27444.1"/>
    <property type="molecule type" value="Genomic_DNA"/>
</dbReference>
<dbReference type="InterPro" id="IPR005814">
    <property type="entry name" value="Aminotrans_3"/>
</dbReference>
<evidence type="ECO:0000256" key="4">
    <source>
        <dbReference type="ARBA" id="ARBA00022679"/>
    </source>
</evidence>
<dbReference type="GO" id="GO:0006526">
    <property type="term" value="P:L-arginine biosynthetic process"/>
    <property type="evidence" value="ECO:0007669"/>
    <property type="project" value="UniProtKB-KW"/>
</dbReference>
<dbReference type="InterPro" id="IPR015424">
    <property type="entry name" value="PyrdxlP-dep_Trfase"/>
</dbReference>
<protein>
    <submittedName>
        <fullName evidence="7">Ornithine/acetylornithine aminotransferase</fullName>
    </submittedName>
</protein>
<dbReference type="PATRIC" id="fig|1261131.3.peg.55"/>
<dbReference type="GO" id="GO:0030170">
    <property type="term" value="F:pyridoxal phosphate binding"/>
    <property type="evidence" value="ECO:0007669"/>
    <property type="project" value="InterPro"/>
</dbReference>
<dbReference type="CDD" id="cd00610">
    <property type="entry name" value="OAT_like"/>
    <property type="match status" value="1"/>
</dbReference>
<dbReference type="Gene3D" id="3.40.640.10">
    <property type="entry name" value="Type I PLP-dependent aspartate aminotransferase-like (Major domain)"/>
    <property type="match status" value="1"/>
</dbReference>
<keyword evidence="3 7" id="KW-0032">Aminotransferase</keyword>
<dbReference type="AlphaFoldDB" id="U6B306"/>
<dbReference type="Gene3D" id="3.90.1150.10">
    <property type="entry name" value="Aspartate Aminotransferase, domain 1"/>
    <property type="match status" value="1"/>
</dbReference>
<sequence length="389" mass="42549">MNSNNHLFDTYNRTNVRFIKGKGSWLFSEDGTPFLDFASGIAVNSLGHSHPALVSVLKSQADNLWHISNLYQSTAQDIFANNLAKNAFDGKVFFTNSGSESVECAIKTARRYHYMRGNKNKFRIITFEGAFHGRTLATIAAGGKPQYLEGFGPKAEGFDQVKFADLKSLEKCISKDTAAILIEPIQGEGGVRKAPIEFLRKLREICNSIDALLILDEVQTGCGRTGKLFAYEWSNITPDIMALAKGLGGGFPVGACLAKTEVAKYMNVGSHGSTYGGNALAMVTGNKVLDIIQCKDVLENVCNISKILFEGLQNIKNRFPNILLEVRGQGLLIGLKTVFHPNIMANKMQSECLLVAPASDNVVRITPPLNVTAEEINEGLKRITRAIKE</sequence>
<gene>
    <name evidence="7" type="ORF">lam_061</name>
</gene>
<evidence type="ECO:0000256" key="6">
    <source>
        <dbReference type="RuleBase" id="RU003560"/>
    </source>
</evidence>
<dbReference type="Proteomes" id="UP000017862">
    <property type="component" value="Chromosome"/>
</dbReference>
<dbReference type="InterPro" id="IPR049704">
    <property type="entry name" value="Aminotrans_3_PPA_site"/>
</dbReference>
<evidence type="ECO:0000256" key="1">
    <source>
        <dbReference type="ARBA" id="ARBA00001933"/>
    </source>
</evidence>
<dbReference type="InterPro" id="IPR050103">
    <property type="entry name" value="Class-III_PLP-dep_AT"/>
</dbReference>
<dbReference type="NCBIfam" id="TIGR00707">
    <property type="entry name" value="argD"/>
    <property type="match status" value="1"/>
</dbReference>
<dbReference type="InterPro" id="IPR004636">
    <property type="entry name" value="AcOrn/SuccOrn_fam"/>
</dbReference>
<dbReference type="KEGG" id="lar:lam_061"/>
<dbReference type="PANTHER" id="PTHR11986:SF113">
    <property type="entry name" value="SUCCINYLORNITHINE TRANSAMINASE"/>
    <property type="match status" value="1"/>
</dbReference>
<accession>U6B306</accession>
<dbReference type="eggNOG" id="COG4992">
    <property type="taxonomic scope" value="Bacteria"/>
</dbReference>
<dbReference type="InterPro" id="IPR015422">
    <property type="entry name" value="PyrdxlP-dep_Trfase_small"/>
</dbReference>
<keyword evidence="4 7" id="KW-0808">Transferase</keyword>